<dbReference type="InterPro" id="IPR017930">
    <property type="entry name" value="Myb_dom"/>
</dbReference>
<dbReference type="SUPFAM" id="SSF46689">
    <property type="entry name" value="Homeodomain-like"/>
    <property type="match status" value="1"/>
</dbReference>
<feature type="domain" description="Myb-like" evidence="5">
    <location>
        <begin position="21"/>
        <end position="44"/>
    </location>
</feature>
<dbReference type="GO" id="GO:0005634">
    <property type="term" value="C:nucleus"/>
    <property type="evidence" value="ECO:0007669"/>
    <property type="project" value="UniProtKB-SubCell"/>
</dbReference>
<dbReference type="Proteomes" id="UP000238479">
    <property type="component" value="Chromosome 3"/>
</dbReference>
<keyword evidence="2" id="KW-0238">DNA-binding</keyword>
<evidence type="ECO:0000256" key="1">
    <source>
        <dbReference type="ARBA" id="ARBA00004123"/>
    </source>
</evidence>
<dbReference type="GO" id="GO:0003677">
    <property type="term" value="F:DNA binding"/>
    <property type="evidence" value="ECO:0007669"/>
    <property type="project" value="UniProtKB-KW"/>
</dbReference>
<dbReference type="PANTHER" id="PTHR47994">
    <property type="entry name" value="F14D16.11-RELATED"/>
    <property type="match status" value="1"/>
</dbReference>
<keyword evidence="4" id="KW-0732">Signal</keyword>
<dbReference type="InterPro" id="IPR015495">
    <property type="entry name" value="Myb_TF_plants"/>
</dbReference>
<dbReference type="PROSITE" id="PS50090">
    <property type="entry name" value="MYB_LIKE"/>
    <property type="match status" value="1"/>
</dbReference>
<evidence type="ECO:0000256" key="4">
    <source>
        <dbReference type="SAM" id="SignalP"/>
    </source>
</evidence>
<keyword evidence="8" id="KW-1185">Reference proteome</keyword>
<protein>
    <submittedName>
        <fullName evidence="7">Putative transcription factor MYB-HB-like family</fullName>
    </submittedName>
</protein>
<dbReference type="CDD" id="cd00167">
    <property type="entry name" value="SANT"/>
    <property type="match status" value="1"/>
</dbReference>
<dbReference type="STRING" id="74649.A0A2P6RF25"/>
<accession>A0A2P6RF25</accession>
<sequence length="261" mass="28853">MVCFSLPYLRELLHILCNILWSTIAAQLPKRTDNEIKNYWNTHLKKRLAKIGFDPVTHKPKTAILASADGGDPKKLSNLSHIAQWETARLQAEARFSRQSKLLISHDQPPRFGPVPAPQCLDMNERAREIRLLLKSILAADSGAQLGGGIGSTATHVGQEVGSFGKVDVEGLLTNCDQFEAPRTSTSVLGFDEVFGESGTNNDYGELLEALLQHNHNNTGFEVGDTWTLEQRETVMMSEPGTTYIWNNNNYNVLTGHPSGI</sequence>
<comment type="caution">
    <text evidence="7">The sequence shown here is derived from an EMBL/GenBank/DDBJ whole genome shotgun (WGS) entry which is preliminary data.</text>
</comment>
<name>A0A2P6RF25_ROSCH</name>
<evidence type="ECO:0000256" key="3">
    <source>
        <dbReference type="ARBA" id="ARBA00023242"/>
    </source>
</evidence>
<comment type="subcellular location">
    <subcellularLocation>
        <location evidence="1">Nucleus</location>
    </subcellularLocation>
</comment>
<evidence type="ECO:0000313" key="8">
    <source>
        <dbReference type="Proteomes" id="UP000238479"/>
    </source>
</evidence>
<dbReference type="EMBL" id="PDCK01000041">
    <property type="protein sequence ID" value="PRQ45004.1"/>
    <property type="molecule type" value="Genomic_DNA"/>
</dbReference>
<evidence type="ECO:0000313" key="7">
    <source>
        <dbReference type="EMBL" id="PRQ45004.1"/>
    </source>
</evidence>
<gene>
    <name evidence="7" type="ORF">RchiOBHm_Chr3g0485421</name>
</gene>
<evidence type="ECO:0000259" key="6">
    <source>
        <dbReference type="PROSITE" id="PS51294"/>
    </source>
</evidence>
<dbReference type="InterPro" id="IPR001005">
    <property type="entry name" value="SANT/Myb"/>
</dbReference>
<evidence type="ECO:0000256" key="2">
    <source>
        <dbReference type="ARBA" id="ARBA00023125"/>
    </source>
</evidence>
<dbReference type="Gene3D" id="1.10.10.60">
    <property type="entry name" value="Homeodomain-like"/>
    <property type="match status" value="1"/>
</dbReference>
<keyword evidence="3" id="KW-0539">Nucleus</keyword>
<dbReference type="Gramene" id="PRQ45004">
    <property type="protein sequence ID" value="PRQ45004"/>
    <property type="gene ID" value="RchiOBHm_Chr3g0485421"/>
</dbReference>
<evidence type="ECO:0000259" key="5">
    <source>
        <dbReference type="PROSITE" id="PS50090"/>
    </source>
</evidence>
<dbReference type="PROSITE" id="PS51294">
    <property type="entry name" value="HTH_MYB"/>
    <property type="match status" value="1"/>
</dbReference>
<feature type="signal peptide" evidence="4">
    <location>
        <begin position="1"/>
        <end position="25"/>
    </location>
</feature>
<feature type="chain" id="PRO_5015171954" evidence="4">
    <location>
        <begin position="26"/>
        <end position="261"/>
    </location>
</feature>
<dbReference type="Pfam" id="PF00249">
    <property type="entry name" value="Myb_DNA-binding"/>
    <property type="match status" value="1"/>
</dbReference>
<organism evidence="7 8">
    <name type="scientific">Rosa chinensis</name>
    <name type="common">China rose</name>
    <dbReference type="NCBI Taxonomy" id="74649"/>
    <lineage>
        <taxon>Eukaryota</taxon>
        <taxon>Viridiplantae</taxon>
        <taxon>Streptophyta</taxon>
        <taxon>Embryophyta</taxon>
        <taxon>Tracheophyta</taxon>
        <taxon>Spermatophyta</taxon>
        <taxon>Magnoliopsida</taxon>
        <taxon>eudicotyledons</taxon>
        <taxon>Gunneridae</taxon>
        <taxon>Pentapetalae</taxon>
        <taxon>rosids</taxon>
        <taxon>fabids</taxon>
        <taxon>Rosales</taxon>
        <taxon>Rosaceae</taxon>
        <taxon>Rosoideae</taxon>
        <taxon>Rosoideae incertae sedis</taxon>
        <taxon>Rosa</taxon>
    </lineage>
</organism>
<feature type="domain" description="HTH myb-type" evidence="6">
    <location>
        <begin position="21"/>
        <end position="48"/>
    </location>
</feature>
<reference evidence="7 8" key="1">
    <citation type="journal article" date="2018" name="Nat. Genet.">
        <title>The Rosa genome provides new insights in the design of modern roses.</title>
        <authorList>
            <person name="Bendahmane M."/>
        </authorList>
    </citation>
    <scope>NUCLEOTIDE SEQUENCE [LARGE SCALE GENOMIC DNA]</scope>
    <source>
        <strain evidence="8">cv. Old Blush</strain>
    </source>
</reference>
<dbReference type="AlphaFoldDB" id="A0A2P6RF25"/>
<proteinExistence type="predicted"/>
<dbReference type="InterPro" id="IPR009057">
    <property type="entry name" value="Homeodomain-like_sf"/>
</dbReference>